<name>A0ABP3YGS3_9BACT</name>
<feature type="domain" description="DUF2264" evidence="1">
    <location>
        <begin position="34"/>
        <end position="394"/>
    </location>
</feature>
<dbReference type="RefSeq" id="WP_343854121.1">
    <property type="nucleotide sequence ID" value="NZ_BAAAFI010000046.1"/>
</dbReference>
<dbReference type="Proteomes" id="UP001500469">
    <property type="component" value="Unassembled WGS sequence"/>
</dbReference>
<gene>
    <name evidence="2" type="ORF">GCM10009119_36160</name>
</gene>
<dbReference type="PANTHER" id="PTHR35339">
    <property type="entry name" value="LINALOOL DEHYDRATASE_ISOMERASE DOMAIN-CONTAINING PROTEIN"/>
    <property type="match status" value="1"/>
</dbReference>
<organism evidence="2 3">
    <name type="scientific">Algoriphagus jejuensis</name>
    <dbReference type="NCBI Taxonomy" id="419934"/>
    <lineage>
        <taxon>Bacteria</taxon>
        <taxon>Pseudomonadati</taxon>
        <taxon>Bacteroidota</taxon>
        <taxon>Cytophagia</taxon>
        <taxon>Cytophagales</taxon>
        <taxon>Cyclobacteriaceae</taxon>
        <taxon>Algoriphagus</taxon>
    </lineage>
</organism>
<proteinExistence type="predicted"/>
<dbReference type="EMBL" id="BAAAFI010000046">
    <property type="protein sequence ID" value="GAA0880646.1"/>
    <property type="molecule type" value="Genomic_DNA"/>
</dbReference>
<evidence type="ECO:0000313" key="3">
    <source>
        <dbReference type="Proteomes" id="UP001500469"/>
    </source>
</evidence>
<dbReference type="InterPro" id="IPR016624">
    <property type="entry name" value="UCP014753"/>
</dbReference>
<evidence type="ECO:0000259" key="1">
    <source>
        <dbReference type="Pfam" id="PF10022"/>
    </source>
</evidence>
<evidence type="ECO:0000313" key="2">
    <source>
        <dbReference type="EMBL" id="GAA0880646.1"/>
    </source>
</evidence>
<dbReference type="PIRSF" id="PIRSF014753">
    <property type="entry name" value="UCP014753"/>
    <property type="match status" value="1"/>
</dbReference>
<dbReference type="Pfam" id="PF10022">
    <property type="entry name" value="DUF2264"/>
    <property type="match status" value="1"/>
</dbReference>
<dbReference type="PANTHER" id="PTHR35339:SF3">
    <property type="entry name" value="DUF2264 DOMAIN-CONTAINING PROTEIN"/>
    <property type="match status" value="1"/>
</dbReference>
<sequence>MIKSIVSVRLVIFSLTLLFCLQYAPLSAQSKSSTRELWLDYLDRVARPVISNLAEDQLKANMPIALAPKIDNTETRTRVAYLEAFGRTLCGIAPWLNGEGGSEREQKMRAQYRAWTLKAVENAVNPESKDYMVWEGFQPLVDASFFAQGLIRSPWIWENLSPKVQQQVVVALLISRKTIPSYSNWLLFTGMVEAFFCKYGYEYDRVRLDYGFKTFGRQWYTGDGMFSDGNSFNMDYYNSYVIQPFLVDIFDVVKEKDKAYNWIEKDLVKITARYAEIQERTINTDGSFPVIGRSIIYRGAAFQHLANMALLNRLPESLTPAQVRGALTAVIGRTLDAPNTFTESGWLNLGLAGHQPNLADYYINTGSLYLCSAIFLPLGLPADDPFWTSPDADWTAKKIWSGGDLPADHAMHLN</sequence>
<keyword evidence="3" id="KW-1185">Reference proteome</keyword>
<protein>
    <submittedName>
        <fullName evidence="2">DUF2264 domain-containing protein</fullName>
    </submittedName>
</protein>
<reference evidence="3" key="1">
    <citation type="journal article" date="2019" name="Int. J. Syst. Evol. Microbiol.">
        <title>The Global Catalogue of Microorganisms (GCM) 10K type strain sequencing project: providing services to taxonomists for standard genome sequencing and annotation.</title>
        <authorList>
            <consortium name="The Broad Institute Genomics Platform"/>
            <consortium name="The Broad Institute Genome Sequencing Center for Infectious Disease"/>
            <person name="Wu L."/>
            <person name="Ma J."/>
        </authorList>
    </citation>
    <scope>NUCLEOTIDE SEQUENCE [LARGE SCALE GENOMIC DNA]</scope>
    <source>
        <strain evidence="3">JCM 16112</strain>
    </source>
</reference>
<accession>A0ABP3YGS3</accession>
<dbReference type="InterPro" id="IPR049349">
    <property type="entry name" value="DUF2264_N"/>
</dbReference>
<comment type="caution">
    <text evidence="2">The sequence shown here is derived from an EMBL/GenBank/DDBJ whole genome shotgun (WGS) entry which is preliminary data.</text>
</comment>